<keyword evidence="5 7" id="KW-1133">Transmembrane helix</keyword>
<keyword evidence="9" id="KW-1185">Reference proteome</keyword>
<feature type="transmembrane region" description="Helical" evidence="7">
    <location>
        <begin position="87"/>
        <end position="107"/>
    </location>
</feature>
<evidence type="ECO:0000256" key="5">
    <source>
        <dbReference type="ARBA" id="ARBA00022989"/>
    </source>
</evidence>
<keyword evidence="6 7" id="KW-0472">Membrane</keyword>
<evidence type="ECO:0000256" key="2">
    <source>
        <dbReference type="ARBA" id="ARBA00007965"/>
    </source>
</evidence>
<feature type="transmembrane region" description="Helical" evidence="7">
    <location>
        <begin position="376"/>
        <end position="399"/>
    </location>
</feature>
<feature type="transmembrane region" description="Helical" evidence="7">
    <location>
        <begin position="411"/>
        <end position="431"/>
    </location>
</feature>
<dbReference type="PIRSF" id="PIRSF016379">
    <property type="entry name" value="ENT"/>
    <property type="match status" value="1"/>
</dbReference>
<comment type="subcellular location">
    <subcellularLocation>
        <location evidence="1">Membrane</location>
        <topology evidence="1">Multi-pass membrane protein</topology>
    </subcellularLocation>
</comment>
<reference evidence="8 9" key="1">
    <citation type="submission" date="2024-06" db="EMBL/GenBank/DDBJ databases">
        <authorList>
            <person name="Kraege A."/>
            <person name="Thomma B."/>
        </authorList>
    </citation>
    <scope>NUCLEOTIDE SEQUENCE [LARGE SCALE GENOMIC DNA]</scope>
</reference>
<feature type="transmembrane region" description="Helical" evidence="7">
    <location>
        <begin position="451"/>
        <end position="474"/>
    </location>
</feature>
<feature type="transmembrane region" description="Helical" evidence="7">
    <location>
        <begin position="154"/>
        <end position="173"/>
    </location>
</feature>
<evidence type="ECO:0000313" key="8">
    <source>
        <dbReference type="EMBL" id="CAL5227553.1"/>
    </source>
</evidence>
<evidence type="ECO:0000256" key="7">
    <source>
        <dbReference type="SAM" id="Phobius"/>
    </source>
</evidence>
<keyword evidence="3" id="KW-0813">Transport</keyword>
<name>A0ABP1GA60_9CHLO</name>
<evidence type="ECO:0000256" key="3">
    <source>
        <dbReference type="ARBA" id="ARBA00022448"/>
    </source>
</evidence>
<dbReference type="PANTHER" id="PTHR10332:SF10">
    <property type="entry name" value="EQUILIBRATIVE NUCLEOSIDE TRANSPORTER 4"/>
    <property type="match status" value="1"/>
</dbReference>
<evidence type="ECO:0000256" key="1">
    <source>
        <dbReference type="ARBA" id="ARBA00004141"/>
    </source>
</evidence>
<comment type="caution">
    <text evidence="8">The sequence shown here is derived from an EMBL/GenBank/DDBJ whole genome shotgun (WGS) entry which is preliminary data.</text>
</comment>
<dbReference type="InterPro" id="IPR002259">
    <property type="entry name" value="Eqnu_transpt"/>
</dbReference>
<evidence type="ECO:0000313" key="9">
    <source>
        <dbReference type="Proteomes" id="UP001497392"/>
    </source>
</evidence>
<gene>
    <name evidence="8" type="primary">g10544</name>
    <name evidence="8" type="ORF">VP750_LOCUS9459</name>
</gene>
<organism evidence="8 9">
    <name type="scientific">Coccomyxa viridis</name>
    <dbReference type="NCBI Taxonomy" id="1274662"/>
    <lineage>
        <taxon>Eukaryota</taxon>
        <taxon>Viridiplantae</taxon>
        <taxon>Chlorophyta</taxon>
        <taxon>core chlorophytes</taxon>
        <taxon>Trebouxiophyceae</taxon>
        <taxon>Trebouxiophyceae incertae sedis</taxon>
        <taxon>Coccomyxaceae</taxon>
        <taxon>Coccomyxa</taxon>
    </lineage>
</organism>
<accession>A0ABP1GA60</accession>
<dbReference type="Proteomes" id="UP001497392">
    <property type="component" value="Unassembled WGS sequence"/>
</dbReference>
<proteinExistence type="inferred from homology"/>
<evidence type="ECO:0000256" key="4">
    <source>
        <dbReference type="ARBA" id="ARBA00022692"/>
    </source>
</evidence>
<feature type="transmembrane region" description="Helical" evidence="7">
    <location>
        <begin position="9"/>
        <end position="29"/>
    </location>
</feature>
<feature type="transmembrane region" description="Helical" evidence="7">
    <location>
        <begin position="113"/>
        <end position="142"/>
    </location>
</feature>
<protein>
    <submittedName>
        <fullName evidence="8">G10544 protein</fullName>
    </submittedName>
</protein>
<sequence>MHDAHDRWNIVYAIVVLQGLASAVPWNVFVTESEYLALRAHRPPFQDVVANNFENVNNVVSQAGTLLGFLIYVPLQRWMTIGLQVQYPNMLTLAIMLLAAWLTMSTWTSGNAFAAITLLSQGVIGMTTATITGGAYCMAAWLPPAYVQGMSLGIGLAGTVVSAISFLTCWLRPVGASHVKTVDEAAPEALSYFLLSSIIIAAAIVTYHVFFRHPFVKWHLQPQVLMEWDGPITARQAVKESAGGALPAASTLASHHADLEQPLLCASYPAGIKVHLVPPDELSLPQILQRMMGYNIVAVLNQFVTAAAFPGITSAICSQWNHATVAPCHPHTAVGRLSGDLFVPLMFLAFNAGDVCGRLAAGVEPWRSRAPPMSFLISYSALRGVLLLGLVLCHVVTPSPWQLPLLFRSDLWPLGLTIALGITNGHGQSLAMMHAPSTLPGGFTRDRCGPILNLAFTVGCMLGSCAAFGITYSFQSGS</sequence>
<dbReference type="PANTHER" id="PTHR10332">
    <property type="entry name" value="EQUILIBRATIVE NUCLEOSIDE TRANSPORTER"/>
    <property type="match status" value="1"/>
</dbReference>
<dbReference type="Pfam" id="PF01733">
    <property type="entry name" value="Nucleoside_tran"/>
    <property type="match status" value="1"/>
</dbReference>
<comment type="similarity">
    <text evidence="2">Belongs to the SLC29A/ENT transporter (TC 2.A.57) family.</text>
</comment>
<keyword evidence="4 7" id="KW-0812">Transmembrane</keyword>
<dbReference type="EMBL" id="CAXHTA020000017">
    <property type="protein sequence ID" value="CAL5227553.1"/>
    <property type="molecule type" value="Genomic_DNA"/>
</dbReference>
<evidence type="ECO:0000256" key="6">
    <source>
        <dbReference type="ARBA" id="ARBA00023136"/>
    </source>
</evidence>
<feature type="transmembrane region" description="Helical" evidence="7">
    <location>
        <begin position="193"/>
        <end position="211"/>
    </location>
</feature>